<sequence>MNYLIYFFLFLLGLSAGSFLNVVLFRYQPGASLFDLKKIGGRSRCPHCGQILSWRELIPLFSFFWQKGKCRHCQQKISWQYPLVEFLNGFIFLAVPIYLSFLYKIQGWQFFLSENRWFYGLILIWLLIFLIWILIAFIDKRYYLIPPELNWGIFILGSIIVLIQFFHQLPFPFQFSFLRHYALVFNFTSNIFFIHLIGALIGGLFFGLIYLLSQARAMGFGDVKLAFVSGWLFGWPDFGLALVLSFIIGGVWSLILIFLKKKSFKDKLPFAPFLILGMLLTFFLGYQILGFYFNLLSV</sequence>
<feature type="transmembrane region" description="Helical" evidence="7">
    <location>
        <begin position="240"/>
        <end position="259"/>
    </location>
</feature>
<organism evidence="10 11">
    <name type="scientific">Candidatus Jorgensenbacteria bacterium CG11_big_fil_rev_8_21_14_0_20_38_23</name>
    <dbReference type="NCBI Taxonomy" id="1974594"/>
    <lineage>
        <taxon>Bacteria</taxon>
        <taxon>Candidatus Joergenseniibacteriota</taxon>
    </lineage>
</organism>
<dbReference type="PANTHER" id="PTHR30487:SF0">
    <property type="entry name" value="PREPILIN LEADER PEPTIDASE_N-METHYLTRANSFERASE-RELATED"/>
    <property type="match status" value="1"/>
</dbReference>
<dbReference type="InterPro" id="IPR010627">
    <property type="entry name" value="Prepilin_pept_A24_N"/>
</dbReference>
<dbReference type="EMBL" id="PCWR01000067">
    <property type="protein sequence ID" value="PIR06104.1"/>
    <property type="molecule type" value="Genomic_DNA"/>
</dbReference>
<evidence type="ECO:0000259" key="9">
    <source>
        <dbReference type="Pfam" id="PF06750"/>
    </source>
</evidence>
<accession>A0A2H0NB55</accession>
<keyword evidence="3" id="KW-1003">Cell membrane</keyword>
<keyword evidence="5 7" id="KW-1133">Transmembrane helix</keyword>
<feature type="domain" description="Prepilin type IV endopeptidase peptidase" evidence="8">
    <location>
        <begin position="127"/>
        <end position="254"/>
    </location>
</feature>
<feature type="domain" description="Prepilin peptidase A24 N-terminal" evidence="9">
    <location>
        <begin position="11"/>
        <end position="95"/>
    </location>
</feature>
<name>A0A2H0NB55_9BACT</name>
<dbReference type="PANTHER" id="PTHR30487">
    <property type="entry name" value="TYPE 4 PREPILIN-LIKE PROTEINS LEADER PEPTIDE-PROCESSING ENZYME"/>
    <property type="match status" value="1"/>
</dbReference>
<dbReference type="Pfam" id="PF06750">
    <property type="entry name" value="A24_N_bact"/>
    <property type="match status" value="1"/>
</dbReference>
<dbReference type="Gene3D" id="1.20.120.1220">
    <property type="match status" value="1"/>
</dbReference>
<reference evidence="10 11" key="1">
    <citation type="submission" date="2017-09" db="EMBL/GenBank/DDBJ databases">
        <title>Depth-based differentiation of microbial function through sediment-hosted aquifers and enrichment of novel symbionts in the deep terrestrial subsurface.</title>
        <authorList>
            <person name="Probst A.J."/>
            <person name="Ladd B."/>
            <person name="Jarett J.K."/>
            <person name="Geller-Mcgrath D.E."/>
            <person name="Sieber C.M."/>
            <person name="Emerson J.B."/>
            <person name="Anantharaman K."/>
            <person name="Thomas B.C."/>
            <person name="Malmstrom R."/>
            <person name="Stieglmeier M."/>
            <person name="Klingl A."/>
            <person name="Woyke T."/>
            <person name="Ryan C.M."/>
            <person name="Banfield J.F."/>
        </authorList>
    </citation>
    <scope>NUCLEOTIDE SEQUENCE [LARGE SCALE GENOMIC DNA]</scope>
    <source>
        <strain evidence="10">CG11_big_fil_rev_8_21_14_0_20_38_23</strain>
    </source>
</reference>
<dbReference type="Pfam" id="PF01478">
    <property type="entry name" value="Peptidase_A24"/>
    <property type="match status" value="1"/>
</dbReference>
<comment type="similarity">
    <text evidence="2">Belongs to the peptidase A24 family.</text>
</comment>
<dbReference type="GO" id="GO:0005886">
    <property type="term" value="C:plasma membrane"/>
    <property type="evidence" value="ECO:0007669"/>
    <property type="project" value="UniProtKB-SubCell"/>
</dbReference>
<feature type="transmembrane region" description="Helical" evidence="7">
    <location>
        <begin position="187"/>
        <end position="210"/>
    </location>
</feature>
<dbReference type="GO" id="GO:0004190">
    <property type="term" value="F:aspartic-type endopeptidase activity"/>
    <property type="evidence" value="ECO:0007669"/>
    <property type="project" value="InterPro"/>
</dbReference>
<feature type="transmembrane region" description="Helical" evidence="7">
    <location>
        <begin position="6"/>
        <end position="27"/>
    </location>
</feature>
<dbReference type="AlphaFoldDB" id="A0A2H0NB55"/>
<evidence type="ECO:0000256" key="6">
    <source>
        <dbReference type="ARBA" id="ARBA00023136"/>
    </source>
</evidence>
<dbReference type="Proteomes" id="UP000228867">
    <property type="component" value="Unassembled WGS sequence"/>
</dbReference>
<keyword evidence="4 7" id="KW-0812">Transmembrane</keyword>
<feature type="transmembrane region" description="Helical" evidence="7">
    <location>
        <begin position="86"/>
        <end position="105"/>
    </location>
</feature>
<evidence type="ECO:0000256" key="7">
    <source>
        <dbReference type="SAM" id="Phobius"/>
    </source>
</evidence>
<proteinExistence type="inferred from homology"/>
<feature type="transmembrane region" description="Helical" evidence="7">
    <location>
        <begin position="149"/>
        <end position="167"/>
    </location>
</feature>
<evidence type="ECO:0000256" key="5">
    <source>
        <dbReference type="ARBA" id="ARBA00022989"/>
    </source>
</evidence>
<gene>
    <name evidence="10" type="ORF">COV54_03315</name>
</gene>
<evidence type="ECO:0000259" key="8">
    <source>
        <dbReference type="Pfam" id="PF01478"/>
    </source>
</evidence>
<comment type="caution">
    <text evidence="10">The sequence shown here is derived from an EMBL/GenBank/DDBJ whole genome shotgun (WGS) entry which is preliminary data.</text>
</comment>
<dbReference type="InterPro" id="IPR000045">
    <property type="entry name" value="Prepilin_IV_endopep_pep"/>
</dbReference>
<evidence type="ECO:0000256" key="2">
    <source>
        <dbReference type="ARBA" id="ARBA00005801"/>
    </source>
</evidence>
<evidence type="ECO:0000313" key="10">
    <source>
        <dbReference type="EMBL" id="PIR06104.1"/>
    </source>
</evidence>
<evidence type="ECO:0000256" key="3">
    <source>
        <dbReference type="ARBA" id="ARBA00022475"/>
    </source>
</evidence>
<feature type="transmembrane region" description="Helical" evidence="7">
    <location>
        <begin position="271"/>
        <end position="293"/>
    </location>
</feature>
<keyword evidence="6 7" id="KW-0472">Membrane</keyword>
<evidence type="ECO:0008006" key="12">
    <source>
        <dbReference type="Google" id="ProtNLM"/>
    </source>
</evidence>
<dbReference type="GO" id="GO:0006465">
    <property type="term" value="P:signal peptide processing"/>
    <property type="evidence" value="ECO:0007669"/>
    <property type="project" value="TreeGrafter"/>
</dbReference>
<feature type="transmembrane region" description="Helical" evidence="7">
    <location>
        <begin position="117"/>
        <end position="137"/>
    </location>
</feature>
<evidence type="ECO:0000256" key="1">
    <source>
        <dbReference type="ARBA" id="ARBA00004651"/>
    </source>
</evidence>
<comment type="subcellular location">
    <subcellularLocation>
        <location evidence="1">Cell membrane</location>
        <topology evidence="1">Multi-pass membrane protein</topology>
    </subcellularLocation>
</comment>
<evidence type="ECO:0000313" key="11">
    <source>
        <dbReference type="Proteomes" id="UP000228867"/>
    </source>
</evidence>
<protein>
    <recommendedName>
        <fullName evidence="12">Prepilin peptidase</fullName>
    </recommendedName>
</protein>
<evidence type="ECO:0000256" key="4">
    <source>
        <dbReference type="ARBA" id="ARBA00022692"/>
    </source>
</evidence>
<dbReference type="InterPro" id="IPR050882">
    <property type="entry name" value="Prepilin_peptidase/N-MTase"/>
</dbReference>